<keyword evidence="11" id="KW-0275">Fatty acid biosynthesis</keyword>
<keyword evidence="9" id="KW-0443">Lipid metabolism</keyword>
<evidence type="ECO:0000256" key="1">
    <source>
        <dbReference type="ARBA" id="ARBA00004141"/>
    </source>
</evidence>
<comment type="similarity">
    <text evidence="2">Belongs to the fatty acid desaturase type 2 family.</text>
</comment>
<evidence type="ECO:0000256" key="7">
    <source>
        <dbReference type="ARBA" id="ARBA00023002"/>
    </source>
</evidence>
<organism evidence="15">
    <name type="scientific">Singulisphaera sp. Ch08</name>
    <dbReference type="NCBI Taxonomy" id="3120278"/>
    <lineage>
        <taxon>Bacteria</taxon>
        <taxon>Pseudomonadati</taxon>
        <taxon>Planctomycetota</taxon>
        <taxon>Planctomycetia</taxon>
        <taxon>Isosphaerales</taxon>
        <taxon>Isosphaeraceae</taxon>
        <taxon>Singulisphaera</taxon>
    </lineage>
</organism>
<evidence type="ECO:0000256" key="2">
    <source>
        <dbReference type="ARBA" id="ARBA00008749"/>
    </source>
</evidence>
<feature type="domain" description="Fatty acid desaturase" evidence="14">
    <location>
        <begin position="38"/>
        <end position="256"/>
    </location>
</feature>
<dbReference type="AlphaFoldDB" id="A0AAU7CBV9"/>
<dbReference type="InterPro" id="IPR015876">
    <property type="entry name" value="Acyl-CoA_DS"/>
</dbReference>
<feature type="transmembrane region" description="Helical" evidence="13">
    <location>
        <begin position="12"/>
        <end position="33"/>
    </location>
</feature>
<dbReference type="EC" id="1.14.19.-" evidence="15"/>
<evidence type="ECO:0000256" key="11">
    <source>
        <dbReference type="ARBA" id="ARBA00023160"/>
    </source>
</evidence>
<evidence type="ECO:0000256" key="13">
    <source>
        <dbReference type="SAM" id="Phobius"/>
    </source>
</evidence>
<keyword evidence="6 13" id="KW-1133">Transmembrane helix</keyword>
<keyword evidence="8" id="KW-0408">Iron</keyword>
<evidence type="ECO:0000256" key="10">
    <source>
        <dbReference type="ARBA" id="ARBA00023136"/>
    </source>
</evidence>
<dbReference type="GO" id="GO:0006633">
    <property type="term" value="P:fatty acid biosynthetic process"/>
    <property type="evidence" value="ECO:0007669"/>
    <property type="project" value="UniProtKB-KW"/>
</dbReference>
<dbReference type="RefSeq" id="WP_406695391.1">
    <property type="nucleotide sequence ID" value="NZ_CP155447.1"/>
</dbReference>
<keyword evidence="5" id="KW-0276">Fatty acid metabolism</keyword>
<evidence type="ECO:0000313" key="15">
    <source>
        <dbReference type="EMBL" id="XBH02650.1"/>
    </source>
</evidence>
<protein>
    <submittedName>
        <fullName evidence="15">Fatty acid desaturase</fullName>
        <ecNumber evidence="15">1.14.19.-</ecNumber>
    </submittedName>
</protein>
<dbReference type="PANTHER" id="PTHR11351">
    <property type="entry name" value="ACYL-COA DESATURASE"/>
    <property type="match status" value="1"/>
</dbReference>
<feature type="transmembrane region" description="Helical" evidence="13">
    <location>
        <begin position="161"/>
        <end position="184"/>
    </location>
</feature>
<comment type="subcellular location">
    <subcellularLocation>
        <location evidence="1">Membrane</location>
        <topology evidence="1">Multi-pass membrane protein</topology>
    </subcellularLocation>
</comment>
<dbReference type="InterPro" id="IPR005804">
    <property type="entry name" value="FA_desaturase_dom"/>
</dbReference>
<feature type="region of interest" description="Disordered" evidence="12">
    <location>
        <begin position="279"/>
        <end position="316"/>
    </location>
</feature>
<evidence type="ECO:0000256" key="6">
    <source>
        <dbReference type="ARBA" id="ARBA00022989"/>
    </source>
</evidence>
<dbReference type="CDD" id="cd03505">
    <property type="entry name" value="Delta9-FADS-like"/>
    <property type="match status" value="1"/>
</dbReference>
<dbReference type="GO" id="GO:0016717">
    <property type="term" value="F:oxidoreductase activity, acting on paired donors, with oxidation of a pair of donors resulting in the reduction of molecular oxygen to two molecules of water"/>
    <property type="evidence" value="ECO:0007669"/>
    <property type="project" value="InterPro"/>
</dbReference>
<dbReference type="GO" id="GO:0016020">
    <property type="term" value="C:membrane"/>
    <property type="evidence" value="ECO:0007669"/>
    <property type="project" value="UniProtKB-SubCell"/>
</dbReference>
<evidence type="ECO:0000256" key="4">
    <source>
        <dbReference type="ARBA" id="ARBA00022692"/>
    </source>
</evidence>
<keyword evidence="4 13" id="KW-0812">Transmembrane</keyword>
<dbReference type="EMBL" id="CP155447">
    <property type="protein sequence ID" value="XBH02650.1"/>
    <property type="molecule type" value="Genomic_DNA"/>
</dbReference>
<evidence type="ECO:0000259" key="14">
    <source>
        <dbReference type="Pfam" id="PF00487"/>
    </source>
</evidence>
<dbReference type="Pfam" id="PF00487">
    <property type="entry name" value="FA_desaturase"/>
    <property type="match status" value="1"/>
</dbReference>
<dbReference type="PANTHER" id="PTHR11351:SF31">
    <property type="entry name" value="DESATURASE 1, ISOFORM A-RELATED"/>
    <property type="match status" value="1"/>
</dbReference>
<accession>A0AAU7CBV9</accession>
<feature type="transmembrane region" description="Helical" evidence="13">
    <location>
        <begin position="39"/>
        <end position="61"/>
    </location>
</feature>
<evidence type="ECO:0000256" key="5">
    <source>
        <dbReference type="ARBA" id="ARBA00022832"/>
    </source>
</evidence>
<evidence type="ECO:0000256" key="9">
    <source>
        <dbReference type="ARBA" id="ARBA00023098"/>
    </source>
</evidence>
<proteinExistence type="inferred from homology"/>
<evidence type="ECO:0000256" key="3">
    <source>
        <dbReference type="ARBA" id="ARBA00022516"/>
    </source>
</evidence>
<keyword evidence="3" id="KW-0444">Lipid biosynthesis</keyword>
<dbReference type="PRINTS" id="PR00075">
    <property type="entry name" value="FACDDSATRASE"/>
</dbReference>
<keyword evidence="10 13" id="KW-0472">Membrane</keyword>
<gene>
    <name evidence="15" type="ORF">V5E97_30645</name>
</gene>
<reference evidence="15" key="1">
    <citation type="submission" date="2024-05" db="EMBL/GenBank/DDBJ databases">
        <title>Planctomycetes of the genus Singulisphaera possess chitinolytic capabilities.</title>
        <authorList>
            <person name="Ivanova A."/>
        </authorList>
    </citation>
    <scope>NUCLEOTIDE SEQUENCE</scope>
    <source>
        <strain evidence="15">Ch08T</strain>
    </source>
</reference>
<keyword evidence="7 15" id="KW-0560">Oxidoreductase</keyword>
<evidence type="ECO:0000256" key="8">
    <source>
        <dbReference type="ARBA" id="ARBA00023004"/>
    </source>
</evidence>
<sequence>MSTTITRPAPQKIAWAPLIWIGALHVGALLAFVPSYFTWQALGVCVFLHWVTGGIGITMTYHRLLTHRSFATRPKALEYVMTAIGCCASEGGPIGWVADHRRHHAHSDEEDDVHSPNRGFGWAHMFWWMTPDITSIHTPEYYKRWAPDLYKDPILRTLDKYFIVFPILSAVALYAIGGMPWLVWGFFVRSILVLHTTWLVNSATHIWGYRSYQTRDHSTNLWWVALVTYGEGWHNNHHAFQTSARHGLRWWEVDMTYMAIRFLSFFGITYAIKMPKIPKANSGTPLVLDEEPPSDPEMSTVSGTASDEPELAVASK</sequence>
<evidence type="ECO:0000256" key="12">
    <source>
        <dbReference type="SAM" id="MobiDB-lite"/>
    </source>
</evidence>
<name>A0AAU7CBV9_9BACT</name>